<sequence length="51" mass="6318">MPDYSKIISSDRTFWHCTRKTNEKFFITYEKMLKAERLKKNRAKTFVRMKI</sequence>
<dbReference type="Proteomes" id="UP000011718">
    <property type="component" value="Chromosome"/>
</dbReference>
<organism evidence="1 2">
    <name type="scientific">Methanosarcina mazei Tuc01</name>
    <dbReference type="NCBI Taxonomy" id="1236903"/>
    <lineage>
        <taxon>Archaea</taxon>
        <taxon>Methanobacteriati</taxon>
        <taxon>Methanobacteriota</taxon>
        <taxon>Stenosarchaea group</taxon>
        <taxon>Methanomicrobia</taxon>
        <taxon>Methanosarcinales</taxon>
        <taxon>Methanosarcinaceae</taxon>
        <taxon>Methanosarcina</taxon>
    </lineage>
</organism>
<name>M1Q6M8_METMZ</name>
<protein>
    <submittedName>
        <fullName evidence="1">Uncharacterized protein</fullName>
    </submittedName>
</protein>
<gene>
    <name evidence="1" type="ORF">MmTuc01_0356</name>
</gene>
<accession>M1Q6M8</accession>
<dbReference type="AlphaFoldDB" id="M1Q6M8"/>
<evidence type="ECO:0000313" key="2">
    <source>
        <dbReference type="Proteomes" id="UP000011718"/>
    </source>
</evidence>
<dbReference type="EMBL" id="CP004144">
    <property type="protein sequence ID" value="AGF95803.1"/>
    <property type="molecule type" value="Genomic_DNA"/>
</dbReference>
<dbReference type="KEGG" id="mmaz:MmTuc01_0356"/>
<dbReference type="BioCyc" id="MMAZ1236903:G139K-351-MONOMER"/>
<evidence type="ECO:0000313" key="1">
    <source>
        <dbReference type="EMBL" id="AGF95803.1"/>
    </source>
</evidence>
<proteinExistence type="predicted"/>
<dbReference type="HOGENOM" id="CLU_3094119_0_0_2"/>
<reference evidence="1 2" key="1">
    <citation type="journal article" date="2013" name="Genome Announc.">
        <title>Complete Genome of a Methanosarcina mazei Strain Isolated from Sediment Samples from an Amazonian Flooded Area.</title>
        <authorList>
            <person name="Assis das Gracas D."/>
            <person name="Thiago Juca Ramos R."/>
            <person name="Vieira Araujo A.C."/>
            <person name="Zahlouth R."/>
            <person name="Ribeiro Carneiro A."/>
            <person name="Souza Lopes T."/>
            <person name="Azevedo Barauna R."/>
            <person name="Azevedo V."/>
            <person name="Cruz Schneider M.P."/>
            <person name="Pellizari V.H."/>
            <person name="Silva A."/>
        </authorList>
    </citation>
    <scope>NUCLEOTIDE SEQUENCE [LARGE SCALE GENOMIC DNA]</scope>
    <source>
        <strain evidence="1 2">Tuc01</strain>
    </source>
</reference>